<dbReference type="PANTHER" id="PTHR36504">
    <property type="entry name" value="LIPOPOLYSACCHARIDE EXPORT SYSTEM PROTEIN LPTA"/>
    <property type="match status" value="1"/>
</dbReference>
<name>A0ABS1X405_9GAMM</name>
<sequence length="208" mass="22915">MRTLIDMPRWGGLLLLLFAAPGGALQAPSLDADFVWSADVVNSDFRNNTLDISGNVRVTQGPKFIEAQTARARNGQAEKQQWTFEKDVHIRTEEADLKSNLATAAVVNGQIANARIEGSPARFEQVGTDDRQVRGRAGVIEYDFDTGVVKLTNQVWFSNGKDEFRGDVVIYNIRDERVQINPGGSSNRVRGIIRPRQDKASNNTEGGA</sequence>
<dbReference type="Proteomes" id="UP000661077">
    <property type="component" value="Unassembled WGS sequence"/>
</dbReference>
<evidence type="ECO:0000313" key="6">
    <source>
        <dbReference type="Proteomes" id="UP000661077"/>
    </source>
</evidence>
<keyword evidence="1 3" id="KW-0732">Signal</keyword>
<dbReference type="RefSeq" id="WP_203170060.1">
    <property type="nucleotide sequence ID" value="NZ_JAEVLS010000006.1"/>
</dbReference>
<feature type="chain" id="PRO_5047014711" description="Organic solvent tolerance-like N-terminal domain-containing protein" evidence="3">
    <location>
        <begin position="27"/>
        <end position="208"/>
    </location>
</feature>
<feature type="signal peptide" evidence="3">
    <location>
        <begin position="1"/>
        <end position="26"/>
    </location>
</feature>
<dbReference type="EMBL" id="JAEVLS010000006">
    <property type="protein sequence ID" value="MBM0107950.1"/>
    <property type="molecule type" value="Genomic_DNA"/>
</dbReference>
<dbReference type="InterPro" id="IPR052037">
    <property type="entry name" value="LPS_export_LptA"/>
</dbReference>
<evidence type="ECO:0000259" key="4">
    <source>
        <dbReference type="Pfam" id="PF03968"/>
    </source>
</evidence>
<evidence type="ECO:0000256" key="3">
    <source>
        <dbReference type="SAM" id="SignalP"/>
    </source>
</evidence>
<gene>
    <name evidence="5" type="ORF">JM946_24715</name>
</gene>
<evidence type="ECO:0000256" key="2">
    <source>
        <dbReference type="SAM" id="MobiDB-lite"/>
    </source>
</evidence>
<proteinExistence type="predicted"/>
<reference evidence="5 6" key="1">
    <citation type="journal article" date="2021" name="Int. J. Syst. Evol. Microbiol.">
        <title>Steroidobacter gossypii sp. nov., isolated from soil of cotton cropping field.</title>
        <authorList>
            <person name="Huang R."/>
            <person name="Yang S."/>
            <person name="Zhen C."/>
            <person name="Liu W."/>
        </authorList>
    </citation>
    <scope>NUCLEOTIDE SEQUENCE [LARGE SCALE GENOMIC DNA]</scope>
    <source>
        <strain evidence="5 6">S1-65</strain>
    </source>
</reference>
<protein>
    <recommendedName>
        <fullName evidence="4">Organic solvent tolerance-like N-terminal domain-containing protein</fullName>
    </recommendedName>
</protein>
<organism evidence="5 6">
    <name type="scientific">Steroidobacter gossypii</name>
    <dbReference type="NCBI Taxonomy" id="2805490"/>
    <lineage>
        <taxon>Bacteria</taxon>
        <taxon>Pseudomonadati</taxon>
        <taxon>Pseudomonadota</taxon>
        <taxon>Gammaproteobacteria</taxon>
        <taxon>Steroidobacterales</taxon>
        <taxon>Steroidobacteraceae</taxon>
        <taxon>Steroidobacter</taxon>
    </lineage>
</organism>
<evidence type="ECO:0000313" key="5">
    <source>
        <dbReference type="EMBL" id="MBM0107950.1"/>
    </source>
</evidence>
<accession>A0ABS1X405</accession>
<feature type="region of interest" description="Disordered" evidence="2">
    <location>
        <begin position="180"/>
        <end position="208"/>
    </location>
</feature>
<dbReference type="Gene3D" id="2.60.450.10">
    <property type="entry name" value="Lipopolysaccharide (LPS) transport protein A like domain"/>
    <property type="match status" value="1"/>
</dbReference>
<comment type="caution">
    <text evidence="5">The sequence shown here is derived from an EMBL/GenBank/DDBJ whole genome shotgun (WGS) entry which is preliminary data.</text>
</comment>
<evidence type="ECO:0000256" key="1">
    <source>
        <dbReference type="ARBA" id="ARBA00022729"/>
    </source>
</evidence>
<dbReference type="InterPro" id="IPR005653">
    <property type="entry name" value="OstA-like_N"/>
</dbReference>
<feature type="domain" description="Organic solvent tolerance-like N-terminal" evidence="4">
    <location>
        <begin position="38"/>
        <end position="176"/>
    </location>
</feature>
<dbReference type="PANTHER" id="PTHR36504:SF1">
    <property type="entry name" value="LIPOPOLYSACCHARIDE EXPORT SYSTEM PROTEIN LPTA"/>
    <property type="match status" value="1"/>
</dbReference>
<dbReference type="Pfam" id="PF03968">
    <property type="entry name" value="LptD_N"/>
    <property type="match status" value="1"/>
</dbReference>
<keyword evidence="6" id="KW-1185">Reference proteome</keyword>